<dbReference type="InterPro" id="IPR010649">
    <property type="entry name" value="NapE_TorE"/>
</dbReference>
<keyword evidence="1" id="KW-0472">Membrane</keyword>
<keyword evidence="1" id="KW-0812">Transmembrane</keyword>
<gene>
    <name evidence="2" type="ORF">SAMN03084138_03891</name>
</gene>
<dbReference type="EMBL" id="FOWR01000037">
    <property type="protein sequence ID" value="SFQ04968.1"/>
    <property type="molecule type" value="Genomic_DNA"/>
</dbReference>
<name>A0A1I5VBQ1_9GAMM</name>
<dbReference type="STRING" id="1121869.SAMN03084138_03891"/>
<accession>A0A1I5VBQ1</accession>
<evidence type="ECO:0000313" key="2">
    <source>
        <dbReference type="EMBL" id="SFQ04968.1"/>
    </source>
</evidence>
<dbReference type="OrthoDB" id="7596241at2"/>
<dbReference type="AlphaFoldDB" id="A0A1I5VBQ1"/>
<reference evidence="2 3" key="1">
    <citation type="submission" date="2016-10" db="EMBL/GenBank/DDBJ databases">
        <authorList>
            <person name="de Groot N.N."/>
        </authorList>
    </citation>
    <scope>NUCLEOTIDE SEQUENCE [LARGE SCALE GENOMIC DNA]</scope>
    <source>
        <strain evidence="2 3">DSM 15893</strain>
    </source>
</reference>
<proteinExistence type="predicted"/>
<keyword evidence="1" id="KW-1133">Transmembrane helix</keyword>
<evidence type="ECO:0000313" key="3">
    <source>
        <dbReference type="Proteomes" id="UP000182692"/>
    </source>
</evidence>
<dbReference type="NCBIfam" id="TIGR02972">
    <property type="entry name" value="TMAO_torE"/>
    <property type="match status" value="1"/>
</dbReference>
<evidence type="ECO:0000256" key="1">
    <source>
        <dbReference type="SAM" id="Phobius"/>
    </source>
</evidence>
<dbReference type="Pfam" id="PF06796">
    <property type="entry name" value="NapE"/>
    <property type="match status" value="1"/>
</dbReference>
<dbReference type="InterPro" id="IPR014316">
    <property type="entry name" value="TMAO_TorE"/>
</dbReference>
<dbReference type="Proteomes" id="UP000182692">
    <property type="component" value="Unassembled WGS sequence"/>
</dbReference>
<feature type="transmembrane region" description="Helical" evidence="1">
    <location>
        <begin position="21"/>
        <end position="46"/>
    </location>
</feature>
<dbReference type="RefSeq" id="WP_017011711.1">
    <property type="nucleotide sequence ID" value="NZ_FOWR01000037.1"/>
</dbReference>
<sequence>MDQHESDIVQEPEKRSYEWRAFFFIAVFLFPILSVMLIGGYGFAIWMSQVFFFGPPGHG</sequence>
<organism evidence="2 3">
    <name type="scientific">Enterovibrio norvegicus DSM 15893</name>
    <dbReference type="NCBI Taxonomy" id="1121869"/>
    <lineage>
        <taxon>Bacteria</taxon>
        <taxon>Pseudomonadati</taxon>
        <taxon>Pseudomonadota</taxon>
        <taxon>Gammaproteobacteria</taxon>
        <taxon>Vibrionales</taxon>
        <taxon>Vibrionaceae</taxon>
        <taxon>Enterovibrio</taxon>
    </lineage>
</organism>
<dbReference type="GeneID" id="35873822"/>
<protein>
    <submittedName>
        <fullName evidence="2">Nitrate reductase NapE</fullName>
    </submittedName>
</protein>